<gene>
    <name evidence="2" type="ORF">ADH66_11825</name>
    <name evidence="3" type="ORF">I5Q82_02135</name>
</gene>
<dbReference type="EMBL" id="CP065321">
    <property type="protein sequence ID" value="QQR30551.1"/>
    <property type="molecule type" value="Genomic_DNA"/>
</dbReference>
<feature type="domain" description="Phosphoadenosine phosphosulphate reductase" evidence="1">
    <location>
        <begin position="30"/>
        <end position="223"/>
    </location>
</feature>
<proteinExistence type="predicted"/>
<dbReference type="InterPro" id="IPR050128">
    <property type="entry name" value="Sulfate_adenylyltrnsfr_sub2"/>
</dbReference>
<accession>A0A1Z2XS48</accession>
<reference evidence="3 5" key="3">
    <citation type="submission" date="2020-11" db="EMBL/GenBank/DDBJ databases">
        <title>Closed and high quality bacterial genomes of the OMM12 community.</title>
        <authorList>
            <person name="Marbouty M."/>
            <person name="Lamy-Besnier Q."/>
            <person name="Debarbieux L."/>
            <person name="Koszul R."/>
        </authorList>
    </citation>
    <scope>NUCLEOTIDE SEQUENCE [LARGE SCALE GENOMIC DNA]</scope>
    <source>
        <strain evidence="3 5">KB18</strain>
    </source>
</reference>
<dbReference type="Pfam" id="PF01507">
    <property type="entry name" value="PAPS_reduct"/>
    <property type="match status" value="1"/>
</dbReference>
<evidence type="ECO:0000313" key="3">
    <source>
        <dbReference type="EMBL" id="QQR30551.1"/>
    </source>
</evidence>
<evidence type="ECO:0000313" key="4">
    <source>
        <dbReference type="Proteomes" id="UP000196710"/>
    </source>
</evidence>
<name>A0A1Z2XS48_9FIRM</name>
<dbReference type="SUPFAM" id="SSF52402">
    <property type="entry name" value="Adenine nucleotide alpha hydrolases-like"/>
    <property type="match status" value="1"/>
</dbReference>
<organism evidence="3 5">
    <name type="scientific">Acutalibacter muris</name>
    <dbReference type="NCBI Taxonomy" id="1796620"/>
    <lineage>
        <taxon>Bacteria</taxon>
        <taxon>Bacillati</taxon>
        <taxon>Bacillota</taxon>
        <taxon>Clostridia</taxon>
        <taxon>Eubacteriales</taxon>
        <taxon>Acutalibacteraceae</taxon>
        <taxon>Acutalibacter</taxon>
    </lineage>
</organism>
<evidence type="ECO:0000313" key="5">
    <source>
        <dbReference type="Proteomes" id="UP000596035"/>
    </source>
</evidence>
<dbReference type="Gene3D" id="3.40.50.620">
    <property type="entry name" value="HUPs"/>
    <property type="match status" value="1"/>
</dbReference>
<evidence type="ECO:0000259" key="1">
    <source>
        <dbReference type="Pfam" id="PF01507"/>
    </source>
</evidence>
<dbReference type="AlphaFoldDB" id="A0A1Z2XS48"/>
<dbReference type="PANTHER" id="PTHR43196">
    <property type="entry name" value="SULFATE ADENYLYLTRANSFERASE SUBUNIT 2"/>
    <property type="match status" value="1"/>
</dbReference>
<reference evidence="4" key="2">
    <citation type="submission" date="2017-05" db="EMBL/GenBank/DDBJ databases">
        <title>Improved OligoMM genomes.</title>
        <authorList>
            <person name="Garzetti D."/>
        </authorList>
    </citation>
    <scope>NUCLEOTIDE SEQUENCE [LARGE SCALE GENOMIC DNA]</scope>
    <source>
        <strain evidence="4">KB18</strain>
    </source>
</reference>
<dbReference type="KEGG" id="amur:ADH66_11825"/>
<sequence>MEHLDPEQAAIQRLKMAAELSEKYYQEPMTVCYSGGKDSEVLLELCRRAEVPYHVVHNLTTADAPETIYHVRKVFYRLELAGISCTISKPFYRGQRTSMWQLIPLKGIAPTRRVRYCCQVLKETSNQHRCAILGVRKLESSARSDSAVAELPGRNRSERITFDMDNGDTRIIAPCQMKATIKIHPIVDWTDAQVWQFLRDAKVDINPVYGMGFNRVGCVGCPMAGKNRYTEFQRWPKYEMLYRRAFARMVEARRSIGKDGPWHSADEVFRWWMEDKNLDGQMDFFGGEVGETES</sequence>
<reference evidence="2" key="1">
    <citation type="journal article" date="2017" name="Genome Announc.">
        <title>High-Quality Whole-Genome Sequences of the Oligo-Mouse-Microbiota Bacterial Community.</title>
        <authorList>
            <person name="Garzetti D."/>
            <person name="Brugiroux S."/>
            <person name="Bunk B."/>
            <person name="Pukall R."/>
            <person name="McCoy K.D."/>
            <person name="Macpherson A.J."/>
            <person name="Stecher B."/>
        </authorList>
    </citation>
    <scope>NUCLEOTIDE SEQUENCE</scope>
    <source>
        <strain evidence="2">KB18</strain>
    </source>
</reference>
<keyword evidence="4" id="KW-1185">Reference proteome</keyword>
<dbReference type="EMBL" id="CP021422">
    <property type="protein sequence ID" value="ASB41284.1"/>
    <property type="molecule type" value="Genomic_DNA"/>
</dbReference>
<dbReference type="PANTHER" id="PTHR43196:SF2">
    <property type="entry name" value="PHOSPHOADENOSINE PHOSPHOSULFATE REDUCTASE"/>
    <property type="match status" value="1"/>
</dbReference>
<evidence type="ECO:0000313" key="2">
    <source>
        <dbReference type="EMBL" id="ASB41284.1"/>
    </source>
</evidence>
<dbReference type="InterPro" id="IPR002500">
    <property type="entry name" value="PAPS_reduct_dom"/>
</dbReference>
<dbReference type="GO" id="GO:0003824">
    <property type="term" value="F:catalytic activity"/>
    <property type="evidence" value="ECO:0007669"/>
    <property type="project" value="InterPro"/>
</dbReference>
<protein>
    <submittedName>
        <fullName evidence="3">Phosphoadenosine phosphosulfate reductase family protein</fullName>
    </submittedName>
</protein>
<dbReference type="InterPro" id="IPR014729">
    <property type="entry name" value="Rossmann-like_a/b/a_fold"/>
</dbReference>
<dbReference type="Proteomes" id="UP000596035">
    <property type="component" value="Chromosome"/>
</dbReference>
<dbReference type="RefSeq" id="WP_084384514.1">
    <property type="nucleotide sequence ID" value="NZ_CAQHGX010000012.1"/>
</dbReference>
<dbReference type="Proteomes" id="UP000196710">
    <property type="component" value="Chromosome"/>
</dbReference>